<evidence type="ECO:0000256" key="1">
    <source>
        <dbReference type="ARBA" id="ARBA00004141"/>
    </source>
</evidence>
<organism evidence="8 9">
    <name type="scientific">Motilimonas cestriensis</name>
    <dbReference type="NCBI Taxonomy" id="2742685"/>
    <lineage>
        <taxon>Bacteria</taxon>
        <taxon>Pseudomonadati</taxon>
        <taxon>Pseudomonadota</taxon>
        <taxon>Gammaproteobacteria</taxon>
        <taxon>Alteromonadales</taxon>
        <taxon>Alteromonadales genera incertae sedis</taxon>
        <taxon>Motilimonas</taxon>
    </lineage>
</organism>
<feature type="domain" description="Cytochrome C biogenesis protein transmembrane" evidence="7">
    <location>
        <begin position="17"/>
        <end position="223"/>
    </location>
</feature>
<evidence type="ECO:0000259" key="7">
    <source>
        <dbReference type="Pfam" id="PF02683"/>
    </source>
</evidence>
<keyword evidence="5 6" id="KW-0472">Membrane</keyword>
<evidence type="ECO:0000313" key="9">
    <source>
        <dbReference type="Proteomes" id="UP001201273"/>
    </source>
</evidence>
<dbReference type="Pfam" id="PF02683">
    <property type="entry name" value="DsbD_TM"/>
    <property type="match status" value="1"/>
</dbReference>
<reference evidence="8 9" key="1">
    <citation type="journal article" date="2022" name="Environ. Microbiol. Rep.">
        <title>Eco-phylogenetic analyses reveal divergent evolution of vitamin B12 metabolism in the marine bacterial family 'Psychromonadaceae'.</title>
        <authorList>
            <person name="Jin X."/>
            <person name="Yang Y."/>
            <person name="Cao H."/>
            <person name="Gao B."/>
            <person name="Zhao Z."/>
        </authorList>
    </citation>
    <scope>NUCLEOTIDE SEQUENCE [LARGE SCALE GENOMIC DNA]</scope>
    <source>
        <strain evidence="8 9">MKS20</strain>
    </source>
</reference>
<dbReference type="PANTHER" id="PTHR32234:SF0">
    <property type="entry name" value="THIOL:DISULFIDE INTERCHANGE PROTEIN DSBD"/>
    <property type="match status" value="1"/>
</dbReference>
<keyword evidence="9" id="KW-1185">Reference proteome</keyword>
<evidence type="ECO:0000256" key="5">
    <source>
        <dbReference type="ARBA" id="ARBA00023136"/>
    </source>
</evidence>
<protein>
    <submittedName>
        <fullName evidence="8">Sulfite exporter TauE/SafE family protein</fullName>
    </submittedName>
</protein>
<gene>
    <name evidence="8" type="ORF">K6Y31_19530</name>
</gene>
<dbReference type="EMBL" id="JAIMJA010000028">
    <property type="protein sequence ID" value="MCE2596971.1"/>
    <property type="molecule type" value="Genomic_DNA"/>
</dbReference>
<keyword evidence="2 6" id="KW-0812">Transmembrane</keyword>
<proteinExistence type="predicted"/>
<name>A0ABS8WD46_9GAMM</name>
<evidence type="ECO:0000256" key="4">
    <source>
        <dbReference type="ARBA" id="ARBA00022989"/>
    </source>
</evidence>
<feature type="transmembrane region" description="Helical" evidence="6">
    <location>
        <begin position="93"/>
        <end position="113"/>
    </location>
</feature>
<accession>A0ABS8WD46</accession>
<feature type="transmembrane region" description="Helical" evidence="6">
    <location>
        <begin position="210"/>
        <end position="228"/>
    </location>
</feature>
<evidence type="ECO:0000313" key="8">
    <source>
        <dbReference type="EMBL" id="MCE2596971.1"/>
    </source>
</evidence>
<feature type="transmembrane region" description="Helical" evidence="6">
    <location>
        <begin position="14"/>
        <end position="36"/>
    </location>
</feature>
<dbReference type="PANTHER" id="PTHR32234">
    <property type="entry name" value="THIOL:DISULFIDE INTERCHANGE PROTEIN DSBD"/>
    <property type="match status" value="1"/>
</dbReference>
<feature type="transmembrane region" description="Helical" evidence="6">
    <location>
        <begin position="57"/>
        <end position="81"/>
    </location>
</feature>
<keyword evidence="3" id="KW-0201">Cytochrome c-type biogenesis</keyword>
<evidence type="ECO:0000256" key="6">
    <source>
        <dbReference type="SAM" id="Phobius"/>
    </source>
</evidence>
<dbReference type="RefSeq" id="WP_233054724.1">
    <property type="nucleotide sequence ID" value="NZ_JAIMJA010000028.1"/>
</dbReference>
<evidence type="ECO:0000256" key="2">
    <source>
        <dbReference type="ARBA" id="ARBA00022692"/>
    </source>
</evidence>
<comment type="subcellular location">
    <subcellularLocation>
        <location evidence="1">Membrane</location>
        <topology evidence="1">Multi-pass membrane protein</topology>
    </subcellularLocation>
</comment>
<dbReference type="Proteomes" id="UP001201273">
    <property type="component" value="Unassembled WGS sequence"/>
</dbReference>
<comment type="caution">
    <text evidence="8">The sequence shown here is derived from an EMBL/GenBank/DDBJ whole genome shotgun (WGS) entry which is preliminary data.</text>
</comment>
<feature type="transmembrane region" description="Helical" evidence="6">
    <location>
        <begin position="133"/>
        <end position="162"/>
    </location>
</feature>
<dbReference type="InterPro" id="IPR003834">
    <property type="entry name" value="Cyt_c_assmbl_TM_dom"/>
</dbReference>
<evidence type="ECO:0000256" key="3">
    <source>
        <dbReference type="ARBA" id="ARBA00022748"/>
    </source>
</evidence>
<sequence length="231" mass="25103">MESMIQTLLMQHELSLLLLGMVFFAGVLTSITPCVYPLLPITVSLVGNFATSRRTGFYFSIIYVLGLACSYAALGMLAASTGQLFGSVSSHPVTLLFMALVCFLMAAWMQGWLRLPQWTVASHIKPSEKYKKLSIFVLGALSGLVMAPCTSPVLGMLLMFVAAKGNPSWGAGMMFVFAFGMSSLLILAGTFSGFLTLLPKSGFWLVRIKTLLSLLISLAGLYLVWQAYLAW</sequence>
<feature type="transmembrane region" description="Helical" evidence="6">
    <location>
        <begin position="174"/>
        <end position="198"/>
    </location>
</feature>
<keyword evidence="4 6" id="KW-1133">Transmembrane helix</keyword>